<gene>
    <name evidence="1" type="ORF">GCM10023186_23340</name>
</gene>
<sequence>MDTVRFNTKLTPEQRAQVFYKRNYEEDYRELRDTSRVVLRFFWWRAFDPFVIVRLENRLELQDSASTWKRYEEWFATYKEDISRLNHDCPVRKNGKCYGKPHPFIHRQGVQILPVNQTPALLAALDSMDFWNMRKEYPADAHTDGSNWTLQVYYKGKYREVTTNRERHPIKSVCLRLLKLSGYPVKPERIY</sequence>
<comment type="caution">
    <text evidence="1">The sequence shown here is derived from an EMBL/GenBank/DDBJ whole genome shotgun (WGS) entry which is preliminary data.</text>
</comment>
<evidence type="ECO:0000313" key="1">
    <source>
        <dbReference type="EMBL" id="GAA4382709.1"/>
    </source>
</evidence>
<dbReference type="EMBL" id="BAABHA010000006">
    <property type="protein sequence ID" value="GAA4382709.1"/>
    <property type="molecule type" value="Genomic_DNA"/>
</dbReference>
<proteinExistence type="predicted"/>
<dbReference type="Proteomes" id="UP001500454">
    <property type="component" value="Unassembled WGS sequence"/>
</dbReference>
<evidence type="ECO:0000313" key="2">
    <source>
        <dbReference type="Proteomes" id="UP001500454"/>
    </source>
</evidence>
<reference evidence="2" key="1">
    <citation type="journal article" date="2019" name="Int. J. Syst. Evol. Microbiol.">
        <title>The Global Catalogue of Microorganisms (GCM) 10K type strain sequencing project: providing services to taxonomists for standard genome sequencing and annotation.</title>
        <authorList>
            <consortium name="The Broad Institute Genomics Platform"/>
            <consortium name="The Broad Institute Genome Sequencing Center for Infectious Disease"/>
            <person name="Wu L."/>
            <person name="Ma J."/>
        </authorList>
    </citation>
    <scope>NUCLEOTIDE SEQUENCE [LARGE SCALE GENOMIC DNA]</scope>
    <source>
        <strain evidence="2">JCM 17924</strain>
    </source>
</reference>
<protein>
    <submittedName>
        <fullName evidence="1">Uncharacterized protein</fullName>
    </submittedName>
</protein>
<name>A0ABP8J0H2_9BACT</name>
<accession>A0ABP8J0H2</accession>
<keyword evidence="2" id="KW-1185">Reference proteome</keyword>
<organism evidence="1 2">
    <name type="scientific">Hymenobacter koreensis</name>
    <dbReference type="NCBI Taxonomy" id="1084523"/>
    <lineage>
        <taxon>Bacteria</taxon>
        <taxon>Pseudomonadati</taxon>
        <taxon>Bacteroidota</taxon>
        <taxon>Cytophagia</taxon>
        <taxon>Cytophagales</taxon>
        <taxon>Hymenobacteraceae</taxon>
        <taxon>Hymenobacter</taxon>
    </lineage>
</organism>